<evidence type="ECO:0000256" key="10">
    <source>
        <dbReference type="SAM" id="MobiDB-lite"/>
    </source>
</evidence>
<accession>A0A3Q2ZPC5</accession>
<evidence type="ECO:0000313" key="11">
    <source>
        <dbReference type="Ensembl" id="ENSHCOP00000028389.1"/>
    </source>
</evidence>
<evidence type="ECO:0000313" key="12">
    <source>
        <dbReference type="Proteomes" id="UP000264820"/>
    </source>
</evidence>
<evidence type="ECO:0000256" key="5">
    <source>
        <dbReference type="ARBA" id="ARBA00022448"/>
    </source>
</evidence>
<dbReference type="Ensembl" id="ENSHCOT00000025453.1">
    <property type="protein sequence ID" value="ENSHCOP00000028389.1"/>
    <property type="gene ID" value="ENSHCOG00000021011.1"/>
</dbReference>
<dbReference type="OrthoDB" id="9938627at2759"/>
<keyword evidence="12" id="KW-1185">Reference proteome</keyword>
<evidence type="ECO:0000256" key="6">
    <source>
        <dbReference type="ARBA" id="ARBA00022816"/>
    </source>
</evidence>
<reference evidence="11" key="1">
    <citation type="submission" date="2025-08" db="UniProtKB">
        <authorList>
            <consortium name="Ensembl"/>
        </authorList>
    </citation>
    <scope>IDENTIFICATION</scope>
</reference>
<dbReference type="OMA" id="FXNIERY"/>
<dbReference type="GeneTree" id="ENSGT00390000012807"/>
<evidence type="ECO:0000256" key="1">
    <source>
        <dbReference type="ARBA" id="ARBA00004324"/>
    </source>
</evidence>
<feature type="compositionally biased region" description="Basic residues" evidence="10">
    <location>
        <begin position="45"/>
        <end position="57"/>
    </location>
</feature>
<evidence type="ECO:0000256" key="7">
    <source>
        <dbReference type="ARBA" id="ARBA00022884"/>
    </source>
</evidence>
<feature type="region of interest" description="Disordered" evidence="10">
    <location>
        <begin position="27"/>
        <end position="57"/>
    </location>
</feature>
<dbReference type="STRING" id="109280.ENSHCOP00000028389"/>
<name>A0A3Q2ZPC5_HIPCM</name>
<dbReference type="RefSeq" id="XP_019733283.1">
    <property type="nucleotide sequence ID" value="XM_019877724.1"/>
</dbReference>
<evidence type="ECO:0000256" key="2">
    <source>
        <dbReference type="ARBA" id="ARBA00004642"/>
    </source>
</evidence>
<evidence type="ECO:0000256" key="8">
    <source>
        <dbReference type="ARBA" id="ARBA00023242"/>
    </source>
</evidence>
<keyword evidence="8" id="KW-0539">Nucleus</keyword>
<keyword evidence="7" id="KW-0694">RNA-binding</keyword>
<dbReference type="Pfam" id="PF07078">
    <property type="entry name" value="FYTT"/>
    <property type="match status" value="1"/>
</dbReference>
<evidence type="ECO:0000256" key="4">
    <source>
        <dbReference type="ARBA" id="ARBA00020622"/>
    </source>
</evidence>
<dbReference type="GeneID" id="109520481"/>
<organism evidence="11 12">
    <name type="scientific">Hippocampus comes</name>
    <name type="common">Tiger tail seahorse</name>
    <dbReference type="NCBI Taxonomy" id="109280"/>
    <lineage>
        <taxon>Eukaryota</taxon>
        <taxon>Metazoa</taxon>
        <taxon>Chordata</taxon>
        <taxon>Craniata</taxon>
        <taxon>Vertebrata</taxon>
        <taxon>Euteleostomi</taxon>
        <taxon>Actinopterygii</taxon>
        <taxon>Neopterygii</taxon>
        <taxon>Teleostei</taxon>
        <taxon>Neoteleostei</taxon>
        <taxon>Acanthomorphata</taxon>
        <taxon>Syngnathiaria</taxon>
        <taxon>Syngnathiformes</taxon>
        <taxon>Syngnathoidei</taxon>
        <taxon>Syngnathidae</taxon>
        <taxon>Hippocampus</taxon>
    </lineage>
</organism>
<dbReference type="GO" id="GO:0006406">
    <property type="term" value="P:mRNA export from nucleus"/>
    <property type="evidence" value="ECO:0007669"/>
    <property type="project" value="InterPro"/>
</dbReference>
<feature type="region of interest" description="Disordered" evidence="10">
    <location>
        <begin position="190"/>
        <end position="209"/>
    </location>
</feature>
<reference evidence="11" key="2">
    <citation type="submission" date="2025-09" db="UniProtKB">
        <authorList>
            <consortium name="Ensembl"/>
        </authorList>
    </citation>
    <scope>IDENTIFICATION</scope>
</reference>
<keyword evidence="6" id="KW-0509">mRNA transport</keyword>
<dbReference type="AlphaFoldDB" id="A0A3Q2ZPC5"/>
<dbReference type="GO" id="GO:0016607">
    <property type="term" value="C:nuclear speck"/>
    <property type="evidence" value="ECO:0007669"/>
    <property type="project" value="UniProtKB-SubCell"/>
</dbReference>
<dbReference type="KEGG" id="hcq:109520481"/>
<evidence type="ECO:0000256" key="9">
    <source>
        <dbReference type="ARBA" id="ARBA00030067"/>
    </source>
</evidence>
<dbReference type="PANTHER" id="PTHR21038">
    <property type="entry name" value="40-2-3 PROTEIN-RELATED"/>
    <property type="match status" value="1"/>
</dbReference>
<proteinExistence type="inferred from homology"/>
<dbReference type="PANTHER" id="PTHR21038:SF2">
    <property type="entry name" value="UAP56-INTERACTING FACTOR"/>
    <property type="match status" value="1"/>
</dbReference>
<feature type="compositionally biased region" description="Polar residues" evidence="10">
    <location>
        <begin position="35"/>
        <end position="44"/>
    </location>
</feature>
<dbReference type="Proteomes" id="UP000264820">
    <property type="component" value="Unplaced"/>
</dbReference>
<sequence>MNKRHYKKPLVRDKVDMSLDDIIRLNKKEQHTKGKQPNKNQQTLCRRRTPRTQGKTKIRSRNINGGVFQVGGGGAATKLRPRAIPGVRRIQGVVTGLAARRNATLLRRPAQRTKQKPQPFFQYTLRVEGKVGASALYRTAAVTKTDPSGTPVNRPFQQQQRHLPCVHQTVARQATFLHHRGLKVQTLVQKPNPHNRPVRTRPWRTSTSSTGVLTVSIDNPTAMTQPEPPSAWTLHPATARLAASDVETAGKKIPKGVPLQFDINSVGKPQTSMTLNERFRILKEGRAKKSKGNRFVVVD</sequence>
<keyword evidence="5" id="KW-0813">Transport</keyword>
<protein>
    <recommendedName>
        <fullName evidence="4">UAP56-interacting factor</fullName>
    </recommendedName>
    <alternativeName>
        <fullName evidence="9">Forty-two-three domain-containing protein 1</fullName>
    </alternativeName>
</protein>
<dbReference type="InterPro" id="IPR009782">
    <property type="entry name" value="FYTTD1"/>
</dbReference>
<evidence type="ECO:0000256" key="3">
    <source>
        <dbReference type="ARBA" id="ARBA00010722"/>
    </source>
</evidence>
<comment type="similarity">
    <text evidence="3">Belongs to the UIF family.</text>
</comment>
<comment type="subcellular location">
    <subcellularLocation>
        <location evidence="1">Nucleus speckle</location>
    </subcellularLocation>
    <subcellularLocation>
        <location evidence="2">Nucleus</location>
        <location evidence="2">Nucleoplasm</location>
    </subcellularLocation>
</comment>
<dbReference type="GO" id="GO:0003729">
    <property type="term" value="F:mRNA binding"/>
    <property type="evidence" value="ECO:0007669"/>
    <property type="project" value="InterPro"/>
</dbReference>